<evidence type="ECO:0000313" key="1">
    <source>
        <dbReference type="EMBL" id="MBF6356212.1"/>
    </source>
</evidence>
<proteinExistence type="predicted"/>
<dbReference type="EMBL" id="JADLQN010000002">
    <property type="protein sequence ID" value="MBF6356212.1"/>
    <property type="molecule type" value="Genomic_DNA"/>
</dbReference>
<gene>
    <name evidence="1" type="ORF">IU449_16960</name>
</gene>
<dbReference type="RefSeq" id="WP_195003024.1">
    <property type="nucleotide sequence ID" value="NZ_JADLQN010000002.1"/>
</dbReference>
<protein>
    <recommendedName>
        <fullName evidence="3">Excreted virulence factor EspC (Type VII ESX diderm)</fullName>
    </recommendedName>
</protein>
<organism evidence="1 2">
    <name type="scientific">Nocardia higoensis</name>
    <dbReference type="NCBI Taxonomy" id="228599"/>
    <lineage>
        <taxon>Bacteria</taxon>
        <taxon>Bacillati</taxon>
        <taxon>Actinomycetota</taxon>
        <taxon>Actinomycetes</taxon>
        <taxon>Mycobacteriales</taxon>
        <taxon>Nocardiaceae</taxon>
        <taxon>Nocardia</taxon>
    </lineage>
</organism>
<dbReference type="Proteomes" id="UP000707731">
    <property type="component" value="Unassembled WGS sequence"/>
</dbReference>
<comment type="caution">
    <text evidence="1">The sequence shown here is derived from an EMBL/GenBank/DDBJ whole genome shotgun (WGS) entry which is preliminary data.</text>
</comment>
<evidence type="ECO:0000313" key="2">
    <source>
        <dbReference type="Proteomes" id="UP000707731"/>
    </source>
</evidence>
<keyword evidence="2" id="KW-1185">Reference proteome</keyword>
<evidence type="ECO:0008006" key="3">
    <source>
        <dbReference type="Google" id="ProtNLM"/>
    </source>
</evidence>
<name>A0ABS0DCL1_9NOCA</name>
<reference evidence="1 2" key="1">
    <citation type="submission" date="2020-10" db="EMBL/GenBank/DDBJ databases">
        <title>Identification of Nocardia species via Next-generation sequencing and recognition of intraspecies genetic diversity.</title>
        <authorList>
            <person name="Li P."/>
            <person name="Li P."/>
            <person name="Lu B."/>
        </authorList>
    </citation>
    <scope>NUCLEOTIDE SEQUENCE [LARGE SCALE GENOMIC DNA]</scope>
    <source>
        <strain evidence="1 2">BJ06-0143</strain>
    </source>
</reference>
<sequence length="101" mass="10587">MSTETLGVSTDELGRLANELRSSGEVVAGNVAKLDDNLFGAEHAGAGYSAQGRAIRAGLEALSRRIDDWSTATGATAEVIGAGAVEYSTVDRERSNRMNDQ</sequence>
<accession>A0ABS0DCL1</accession>